<accession>A0A147K0Y1</accession>
<evidence type="ECO:0000313" key="2">
    <source>
        <dbReference type="Proteomes" id="UP000074294"/>
    </source>
</evidence>
<dbReference type="EMBL" id="LQMQ01000005">
    <property type="protein sequence ID" value="KUO42523.1"/>
    <property type="molecule type" value="Genomic_DNA"/>
</dbReference>
<sequence length="211" mass="24031">MVNRLRALSRIPSYSRELGLDLRRPNDRFKWFLVSLLFAKRISANVALRTYRMFEAEGLVTPEAILAAGWDRLVEVLDAAGYVRYDFSTASTLLETMGKIKELGGLERIHQEATDPQDLERRLQELRGVGPVACNIFLRELRGIWSKARPQPSRVAVELGRSLGLSGQEIERFESPLVRIHLEFCKRQGCVSCPVGNNCRNFRSQRSRARG</sequence>
<gene>
    <name evidence="1" type="ORF">APZ16_04320</name>
</gene>
<dbReference type="GO" id="GO:0006281">
    <property type="term" value="P:DNA repair"/>
    <property type="evidence" value="ECO:0007669"/>
    <property type="project" value="InterPro"/>
</dbReference>
<organism evidence="1 2">
    <name type="scientific">Hadarchaeum yellowstonense</name>
    <dbReference type="NCBI Taxonomy" id="1776334"/>
    <lineage>
        <taxon>Archaea</taxon>
        <taxon>Methanobacteriati</taxon>
        <taxon>Candidatus Hadarchaeota</taxon>
        <taxon>Candidatus Hadarchaeia</taxon>
        <taxon>Candidatus Hadarchaeales</taxon>
        <taxon>Candidatus Hadarchaeaceae</taxon>
        <taxon>Candidatus Hadarchaeum</taxon>
    </lineage>
</organism>
<dbReference type="AlphaFoldDB" id="A0A147K0Y1"/>
<evidence type="ECO:0008006" key="3">
    <source>
        <dbReference type="Google" id="ProtNLM"/>
    </source>
</evidence>
<dbReference type="STRING" id="1776334.APZ16_04320"/>
<comment type="caution">
    <text evidence="1">The sequence shown here is derived from an EMBL/GenBank/DDBJ whole genome shotgun (WGS) entry which is preliminary data.</text>
</comment>
<protein>
    <recommendedName>
        <fullName evidence="3">HhH-GPD domain-containing protein</fullName>
    </recommendedName>
</protein>
<dbReference type="GO" id="GO:0003824">
    <property type="term" value="F:catalytic activity"/>
    <property type="evidence" value="ECO:0007669"/>
    <property type="project" value="InterPro"/>
</dbReference>
<dbReference type="InterPro" id="IPR011257">
    <property type="entry name" value="DNA_glycosylase"/>
</dbReference>
<dbReference type="Proteomes" id="UP000074294">
    <property type="component" value="Unassembled WGS sequence"/>
</dbReference>
<dbReference type="SUPFAM" id="SSF48150">
    <property type="entry name" value="DNA-glycosylase"/>
    <property type="match status" value="1"/>
</dbReference>
<reference evidence="1 2" key="1">
    <citation type="journal article" date="2016" name="Nat. Microbiol.">
        <title>Genomic inference of the metabolism of cosmopolitan subsurface Archaea, Hadesarchaea.</title>
        <authorList>
            <person name="Baker B.J."/>
            <person name="Saw J.H."/>
            <person name="Lind A.E."/>
            <person name="Lazar C.S."/>
            <person name="Hinrichs K.-U."/>
            <person name="Teske A.P."/>
            <person name="Ettema T.J."/>
        </authorList>
    </citation>
    <scope>NUCLEOTIDE SEQUENCE [LARGE SCALE GENOMIC DNA]</scope>
</reference>
<name>A0A147K0Y1_HADYE</name>
<proteinExistence type="predicted"/>
<evidence type="ECO:0000313" key="1">
    <source>
        <dbReference type="EMBL" id="KUO42523.1"/>
    </source>
</evidence>